<evidence type="ECO:0000313" key="2">
    <source>
        <dbReference type="Proteomes" id="UP000077623"/>
    </source>
</evidence>
<evidence type="ECO:0000313" key="1">
    <source>
        <dbReference type="EMBL" id="OAL09830.1"/>
    </source>
</evidence>
<dbReference type="EMBL" id="LWUJ01000014">
    <property type="protein sequence ID" value="OAL09830.1"/>
    <property type="molecule type" value="Genomic_DNA"/>
</dbReference>
<name>A0A1A9QDQ6_9MOLU</name>
<sequence length="211" mass="23148">MSTLVKAGLGIGTIAGVSGLGYGIYSSANSKPEVSSEKIEAISYATALNGTLLSTNENENQTEWTARLGTLTSAEPNTLVDSLKQVKAKQDPSVTWKDLQKWCKDIIGNTKQEGNEFQNIQRYCTFSIKEKLKNIITEENNNSDNEWAVGHTALKNVPNEELDSELQTAKSQTDATANTSIKTWCNKAFANPYKGEKDQEFKNASKICVKS</sequence>
<dbReference type="STRING" id="432608.A6V39_05225"/>
<organism evidence="1 2">
    <name type="scientific">Candidatus Mycoplasma haematobovis</name>
    <dbReference type="NCBI Taxonomy" id="432608"/>
    <lineage>
        <taxon>Bacteria</taxon>
        <taxon>Bacillati</taxon>
        <taxon>Mycoplasmatota</taxon>
        <taxon>Mollicutes</taxon>
        <taxon>Mycoplasmataceae</taxon>
        <taxon>Mycoplasma</taxon>
    </lineage>
</organism>
<dbReference type="Proteomes" id="UP000077623">
    <property type="component" value="Unassembled WGS sequence"/>
</dbReference>
<protein>
    <submittedName>
        <fullName evidence="1">Uncharacterized protein</fullName>
    </submittedName>
</protein>
<dbReference type="RefSeq" id="WP_187150683.1">
    <property type="nucleotide sequence ID" value="NZ_LWUJ01000014.1"/>
</dbReference>
<accession>A0A1A9QDQ6</accession>
<keyword evidence="2" id="KW-1185">Reference proteome</keyword>
<gene>
    <name evidence="1" type="ORF">A6V39_05225</name>
</gene>
<comment type="caution">
    <text evidence="1">The sequence shown here is derived from an EMBL/GenBank/DDBJ whole genome shotgun (WGS) entry which is preliminary data.</text>
</comment>
<proteinExistence type="predicted"/>
<dbReference type="AlphaFoldDB" id="A0A1A9QDQ6"/>
<reference evidence="2" key="1">
    <citation type="submission" date="2016-04" db="EMBL/GenBank/DDBJ databases">
        <authorList>
            <person name="Quiroz-Castaneda R.E."/>
            <person name="Martinez-Ocampo F."/>
        </authorList>
    </citation>
    <scope>NUCLEOTIDE SEQUENCE [LARGE SCALE GENOMIC DNA]</scope>
    <source>
        <strain evidence="2">INIFAP01</strain>
    </source>
</reference>